<dbReference type="Proteomes" id="UP000199138">
    <property type="component" value="Unassembled WGS sequence"/>
</dbReference>
<dbReference type="RefSeq" id="WP_093026335.1">
    <property type="nucleotide sequence ID" value="NZ_FPBK01000018.1"/>
</dbReference>
<evidence type="ECO:0000256" key="1">
    <source>
        <dbReference type="PROSITE-ProRule" id="PRU00169"/>
    </source>
</evidence>
<dbReference type="GO" id="GO:0003677">
    <property type="term" value="F:DNA binding"/>
    <property type="evidence" value="ECO:0007669"/>
    <property type="project" value="InterPro"/>
</dbReference>
<reference evidence="4 5" key="1">
    <citation type="submission" date="2016-10" db="EMBL/GenBank/DDBJ databases">
        <authorList>
            <person name="de Groot N.N."/>
        </authorList>
    </citation>
    <scope>NUCLEOTIDE SEQUENCE [LARGE SCALE GENOMIC DNA]</scope>
    <source>
        <strain evidence="4 5">CGMCC 1.12333</strain>
    </source>
</reference>
<accession>A0A1I7IMN8</accession>
<evidence type="ECO:0000313" key="5">
    <source>
        <dbReference type="Proteomes" id="UP000199138"/>
    </source>
</evidence>
<dbReference type="Pfam" id="PF00072">
    <property type="entry name" value="Response_reg"/>
    <property type="match status" value="1"/>
</dbReference>
<dbReference type="SMART" id="SM00448">
    <property type="entry name" value="REC"/>
    <property type="match status" value="1"/>
</dbReference>
<feature type="domain" description="HTH LytTR-type" evidence="3">
    <location>
        <begin position="134"/>
        <end position="235"/>
    </location>
</feature>
<dbReference type="EMBL" id="FPBK01000018">
    <property type="protein sequence ID" value="SFU74179.1"/>
    <property type="molecule type" value="Genomic_DNA"/>
</dbReference>
<feature type="modified residue" description="4-aspartylphosphate" evidence="1">
    <location>
        <position position="53"/>
    </location>
</feature>
<proteinExistence type="predicted"/>
<organism evidence="4 5">
    <name type="scientific">Pustulibacterium marinum</name>
    <dbReference type="NCBI Taxonomy" id="1224947"/>
    <lineage>
        <taxon>Bacteria</taxon>
        <taxon>Pseudomonadati</taxon>
        <taxon>Bacteroidota</taxon>
        <taxon>Flavobacteriia</taxon>
        <taxon>Flavobacteriales</taxon>
        <taxon>Flavobacteriaceae</taxon>
        <taxon>Pustulibacterium</taxon>
    </lineage>
</organism>
<dbReference type="PANTHER" id="PTHR37299">
    <property type="entry name" value="TRANSCRIPTIONAL REGULATOR-RELATED"/>
    <property type="match status" value="1"/>
</dbReference>
<keyword evidence="5" id="KW-1185">Reference proteome</keyword>
<gene>
    <name evidence="4" type="ORF">SAMN05216480_11815</name>
</gene>
<dbReference type="Gene3D" id="2.40.50.1020">
    <property type="entry name" value="LytTr DNA-binding domain"/>
    <property type="match status" value="1"/>
</dbReference>
<keyword evidence="1" id="KW-0597">Phosphoprotein</keyword>
<feature type="domain" description="Response regulatory" evidence="2">
    <location>
        <begin position="2"/>
        <end position="113"/>
    </location>
</feature>
<dbReference type="STRING" id="1224947.SAMN05216480_11815"/>
<sequence length="235" mass="27150">MKCIIIEDQPPAQRLLQKYITDFGALTLLGTFSDALTAMHFLESNSVDLIFLDIHLPKLSGLNFLKTLQRQPNVILTTAFPEYALESYEYSVIDYLLKPFSFERFVKAVKKVPTKQTEKPTEILTAPEAVKEEIYIKTGYEHIRVPLNEIIYIKSDADFTEVYVSKQKKHLTYDSLRYWADTLTPNGFYRMHKSYIINLAKVQKIATNVVVLQDDIKIPIGRSYKDDFLKEVLGK</sequence>
<dbReference type="InterPro" id="IPR001789">
    <property type="entry name" value="Sig_transdc_resp-reg_receiver"/>
</dbReference>
<dbReference type="PANTHER" id="PTHR37299:SF1">
    <property type="entry name" value="STAGE 0 SPORULATION PROTEIN A HOMOLOG"/>
    <property type="match status" value="1"/>
</dbReference>
<protein>
    <submittedName>
        <fullName evidence="4">Two component transcriptional regulator, LytTR family</fullName>
    </submittedName>
</protein>
<dbReference type="Pfam" id="PF04397">
    <property type="entry name" value="LytTR"/>
    <property type="match status" value="1"/>
</dbReference>
<evidence type="ECO:0000313" key="4">
    <source>
        <dbReference type="EMBL" id="SFU74179.1"/>
    </source>
</evidence>
<evidence type="ECO:0000259" key="3">
    <source>
        <dbReference type="PROSITE" id="PS50930"/>
    </source>
</evidence>
<name>A0A1I7IMN8_9FLAO</name>
<dbReference type="SUPFAM" id="SSF52172">
    <property type="entry name" value="CheY-like"/>
    <property type="match status" value="1"/>
</dbReference>
<dbReference type="AlphaFoldDB" id="A0A1I7IMN8"/>
<dbReference type="InterPro" id="IPR046947">
    <property type="entry name" value="LytR-like"/>
</dbReference>
<evidence type="ECO:0000259" key="2">
    <source>
        <dbReference type="PROSITE" id="PS50110"/>
    </source>
</evidence>
<dbReference type="Gene3D" id="3.40.50.2300">
    <property type="match status" value="1"/>
</dbReference>
<dbReference type="InterPro" id="IPR007492">
    <property type="entry name" value="LytTR_DNA-bd_dom"/>
</dbReference>
<dbReference type="PROSITE" id="PS50930">
    <property type="entry name" value="HTH_LYTTR"/>
    <property type="match status" value="1"/>
</dbReference>
<dbReference type="SMART" id="SM00850">
    <property type="entry name" value="LytTR"/>
    <property type="match status" value="1"/>
</dbReference>
<dbReference type="InterPro" id="IPR011006">
    <property type="entry name" value="CheY-like_superfamily"/>
</dbReference>
<dbReference type="PROSITE" id="PS50110">
    <property type="entry name" value="RESPONSE_REGULATORY"/>
    <property type="match status" value="1"/>
</dbReference>
<dbReference type="OrthoDB" id="2168082at2"/>
<dbReference type="GO" id="GO:0000156">
    <property type="term" value="F:phosphorelay response regulator activity"/>
    <property type="evidence" value="ECO:0007669"/>
    <property type="project" value="InterPro"/>
</dbReference>